<keyword evidence="2" id="KW-1133">Transmembrane helix</keyword>
<dbReference type="EMBL" id="JATAAI010000009">
    <property type="protein sequence ID" value="KAK1743498.1"/>
    <property type="molecule type" value="Genomic_DNA"/>
</dbReference>
<name>A0AAD8YC28_9STRA</name>
<feature type="compositionally biased region" description="Acidic residues" evidence="1">
    <location>
        <begin position="335"/>
        <end position="350"/>
    </location>
</feature>
<keyword evidence="2" id="KW-0812">Transmembrane</keyword>
<feature type="compositionally biased region" description="Acidic residues" evidence="1">
    <location>
        <begin position="296"/>
        <end position="309"/>
    </location>
</feature>
<feature type="transmembrane region" description="Helical" evidence="2">
    <location>
        <begin position="423"/>
        <end position="446"/>
    </location>
</feature>
<evidence type="ECO:0000256" key="2">
    <source>
        <dbReference type="SAM" id="Phobius"/>
    </source>
</evidence>
<evidence type="ECO:0000256" key="1">
    <source>
        <dbReference type="SAM" id="MobiDB-lite"/>
    </source>
</evidence>
<dbReference type="AlphaFoldDB" id="A0AAD8YC28"/>
<proteinExistence type="predicted"/>
<organism evidence="3 4">
    <name type="scientific">Skeletonema marinoi</name>
    <dbReference type="NCBI Taxonomy" id="267567"/>
    <lineage>
        <taxon>Eukaryota</taxon>
        <taxon>Sar</taxon>
        <taxon>Stramenopiles</taxon>
        <taxon>Ochrophyta</taxon>
        <taxon>Bacillariophyta</taxon>
        <taxon>Coscinodiscophyceae</taxon>
        <taxon>Thalassiosirophycidae</taxon>
        <taxon>Thalassiosirales</taxon>
        <taxon>Skeletonemataceae</taxon>
        <taxon>Skeletonema</taxon>
        <taxon>Skeletonema marinoi-dohrnii complex</taxon>
    </lineage>
</organism>
<keyword evidence="2" id="KW-0472">Membrane</keyword>
<gene>
    <name evidence="3" type="ORF">QTG54_006119</name>
</gene>
<reference evidence="3" key="1">
    <citation type="submission" date="2023-06" db="EMBL/GenBank/DDBJ databases">
        <title>Survivors Of The Sea: Transcriptome response of Skeletonema marinoi to long-term dormancy.</title>
        <authorList>
            <person name="Pinder M.I.M."/>
            <person name="Kourtchenko O."/>
            <person name="Robertson E.K."/>
            <person name="Larsson T."/>
            <person name="Maumus F."/>
            <person name="Osuna-Cruz C.M."/>
            <person name="Vancaester E."/>
            <person name="Stenow R."/>
            <person name="Vandepoele K."/>
            <person name="Ploug H."/>
            <person name="Bruchert V."/>
            <person name="Godhe A."/>
            <person name="Topel M."/>
        </authorList>
    </citation>
    <scope>NUCLEOTIDE SEQUENCE</scope>
    <source>
        <strain evidence="3">R05AC</strain>
    </source>
</reference>
<sequence length="467" mass="51046">MKIYTLTIAGALASANAAVRGDAAHKLKKMQKLSNAVNKDAFRTRRMEAVDQETGSGVKPYKCVTATTYDGGTASFMSFTQSNGDGESVEYMTDIGSYISMLGQMRAQEKAYTCQYCEMDGLLDLCDDQFGDYNTAADLAAMEDGDFEAYLLAMYQEDDDAVRAYYTYSKGGNTGAQSLIDLCYKCNRRCDNDGIQTYYETMVEDYAAGESSCVESNDGRYIGYTCGADGSSIELAMFRDDECTVMGYKQDAFKTAYRMYNGNNEEARMIGEMQMMTEMYSSGFSCQMGVDRSQDGGDENEDADEDESEFCENLLAESISKDDCADGNYNYQGDGEGDEEGEEEDEGEYEDEYAADAAYIVARDGSVMIYSDDIEEVCGAVLTIEEALVEETYVNPYTGPDFSEMLERANSLSNGLFASARDLSSGAIIGITALVFATFAAVGFAMGKCTRTKSELEEPVLSGGTLT</sequence>
<feature type="region of interest" description="Disordered" evidence="1">
    <location>
        <begin position="322"/>
        <end position="350"/>
    </location>
</feature>
<feature type="region of interest" description="Disordered" evidence="1">
    <location>
        <begin position="288"/>
        <end position="309"/>
    </location>
</feature>
<dbReference type="Proteomes" id="UP001224775">
    <property type="component" value="Unassembled WGS sequence"/>
</dbReference>
<protein>
    <submittedName>
        <fullName evidence="3">Uncharacterized protein</fullName>
    </submittedName>
</protein>
<accession>A0AAD8YC28</accession>
<keyword evidence="4" id="KW-1185">Reference proteome</keyword>
<evidence type="ECO:0000313" key="3">
    <source>
        <dbReference type="EMBL" id="KAK1743498.1"/>
    </source>
</evidence>
<evidence type="ECO:0000313" key="4">
    <source>
        <dbReference type="Proteomes" id="UP001224775"/>
    </source>
</evidence>
<comment type="caution">
    <text evidence="3">The sequence shown here is derived from an EMBL/GenBank/DDBJ whole genome shotgun (WGS) entry which is preliminary data.</text>
</comment>